<evidence type="ECO:0000313" key="2">
    <source>
        <dbReference type="Proteomes" id="UP000095247"/>
    </source>
</evidence>
<dbReference type="Proteomes" id="UP000095247">
    <property type="component" value="Unassembled WGS sequence"/>
</dbReference>
<sequence length="73" mass="8238">MSFQRTENQSPSHAFHKADGLFLIVFPEGALLVHEVLHSRVHEGPLLRKYPHAHLRTLVRADAHDRVLNGPIG</sequence>
<protein>
    <submittedName>
        <fullName evidence="1">Uncharacterized protein</fullName>
    </submittedName>
</protein>
<reference evidence="1 2" key="1">
    <citation type="submission" date="2016-08" db="EMBL/GenBank/DDBJ databases">
        <title>Characterization and recognition of Brachyspira hampsonii sp. nov., a novel intestinal spirochete that is pathogenic to pigs.</title>
        <authorList>
            <person name="Mirajkar N."/>
            <person name="La T."/>
            <person name="Phillips N."/>
            <person name="Hampson D."/>
            <person name="Gebhart C."/>
        </authorList>
    </citation>
    <scope>NUCLEOTIDE SEQUENCE [LARGE SCALE GENOMIC DNA]</scope>
    <source>
        <strain evidence="1 2">P280/1</strain>
    </source>
</reference>
<evidence type="ECO:0000313" key="1">
    <source>
        <dbReference type="EMBL" id="OEJ15075.1"/>
    </source>
</evidence>
<comment type="caution">
    <text evidence="1">The sequence shown here is derived from an EMBL/GenBank/DDBJ whole genome shotgun (WGS) entry which is preliminary data.</text>
</comment>
<gene>
    <name evidence="1" type="ORF">BFL38_00045</name>
</gene>
<name>A0A1E5NFZ4_9SPIR</name>
<proteinExistence type="predicted"/>
<accession>A0A1E5NFZ4</accession>
<dbReference type="EMBL" id="MDCO01000007">
    <property type="protein sequence ID" value="OEJ15075.1"/>
    <property type="molecule type" value="Genomic_DNA"/>
</dbReference>
<organism evidence="1 2">
    <name type="scientific">Brachyspira hampsonii</name>
    <dbReference type="NCBI Taxonomy" id="1287055"/>
    <lineage>
        <taxon>Bacteria</taxon>
        <taxon>Pseudomonadati</taxon>
        <taxon>Spirochaetota</taxon>
        <taxon>Spirochaetia</taxon>
        <taxon>Brachyspirales</taxon>
        <taxon>Brachyspiraceae</taxon>
        <taxon>Brachyspira</taxon>
    </lineage>
</organism>
<dbReference type="AlphaFoldDB" id="A0A1E5NFZ4"/>